<dbReference type="HOGENOM" id="CLU_1920470_0_0_1"/>
<accession>A0A0E0IP62</accession>
<dbReference type="EnsemblPlants" id="ONIVA10G01340.1">
    <property type="protein sequence ID" value="ONIVA10G01340.1"/>
    <property type="gene ID" value="ONIVA10G01340"/>
</dbReference>
<evidence type="ECO:0000256" key="6">
    <source>
        <dbReference type="SAM" id="MobiDB-lite"/>
    </source>
</evidence>
<evidence type="ECO:0000256" key="4">
    <source>
        <dbReference type="ARBA" id="ARBA00023163"/>
    </source>
</evidence>
<dbReference type="PANTHER" id="PTHR46324">
    <property type="entry name" value="BASIC LEUCINE ZIPPER 43-RELATED"/>
    <property type="match status" value="1"/>
</dbReference>
<keyword evidence="4" id="KW-0804">Transcription</keyword>
<name>A0A0E0IP62_ORYNI</name>
<evidence type="ECO:0000256" key="2">
    <source>
        <dbReference type="ARBA" id="ARBA00023015"/>
    </source>
</evidence>
<dbReference type="Pfam" id="PF00170">
    <property type="entry name" value="bZIP_1"/>
    <property type="match status" value="1"/>
</dbReference>
<evidence type="ECO:0000313" key="9">
    <source>
        <dbReference type="Proteomes" id="UP000006591"/>
    </source>
</evidence>
<dbReference type="Proteomes" id="UP000006591">
    <property type="component" value="Chromosome 10"/>
</dbReference>
<keyword evidence="9" id="KW-1185">Reference proteome</keyword>
<dbReference type="GO" id="GO:0003677">
    <property type="term" value="F:DNA binding"/>
    <property type="evidence" value="ECO:0007669"/>
    <property type="project" value="UniProtKB-KW"/>
</dbReference>
<reference evidence="8" key="1">
    <citation type="submission" date="2015-04" db="UniProtKB">
        <authorList>
            <consortium name="EnsemblPlants"/>
        </authorList>
    </citation>
    <scope>IDENTIFICATION</scope>
    <source>
        <strain evidence="8">SL10</strain>
    </source>
</reference>
<sequence>MRREGGGGGEARRRWRRRRAAAGCGGGGERGGRGGKRGGSGDQPPEREAEADADERRFRRKISNRESACRSRAHKQWHLDELRARAGWLRRCNCELAARGHAARGRAGLVHLTNMQLRAKAATPAAPFPACR</sequence>
<feature type="region of interest" description="Disordered" evidence="6">
    <location>
        <begin position="1"/>
        <end position="59"/>
    </location>
</feature>
<dbReference type="AlphaFoldDB" id="A0A0E0IP62"/>
<dbReference type="InterPro" id="IPR046347">
    <property type="entry name" value="bZIP_sf"/>
</dbReference>
<evidence type="ECO:0000256" key="1">
    <source>
        <dbReference type="ARBA" id="ARBA00004123"/>
    </source>
</evidence>
<feature type="compositionally biased region" description="Basic and acidic residues" evidence="6">
    <location>
        <begin position="44"/>
        <end position="59"/>
    </location>
</feature>
<dbReference type="Gene3D" id="1.20.5.170">
    <property type="match status" value="1"/>
</dbReference>
<evidence type="ECO:0000259" key="7">
    <source>
        <dbReference type="SMART" id="SM00338"/>
    </source>
</evidence>
<dbReference type="GO" id="GO:0003700">
    <property type="term" value="F:DNA-binding transcription factor activity"/>
    <property type="evidence" value="ECO:0007669"/>
    <property type="project" value="InterPro"/>
</dbReference>
<dbReference type="Gramene" id="ONIVA10G01340.1">
    <property type="protein sequence ID" value="ONIVA10G01340.1"/>
    <property type="gene ID" value="ONIVA10G01340"/>
</dbReference>
<keyword evidence="2" id="KW-0805">Transcription regulation</keyword>
<dbReference type="InterPro" id="IPR044521">
    <property type="entry name" value="AtbZIP8/43"/>
</dbReference>
<dbReference type="InterPro" id="IPR004827">
    <property type="entry name" value="bZIP"/>
</dbReference>
<dbReference type="SUPFAM" id="SSF57959">
    <property type="entry name" value="Leucine zipper domain"/>
    <property type="match status" value="1"/>
</dbReference>
<comment type="subcellular location">
    <subcellularLocation>
        <location evidence="1">Nucleus</location>
    </subcellularLocation>
</comment>
<keyword evidence="3" id="KW-0238">DNA-binding</keyword>
<evidence type="ECO:0000313" key="8">
    <source>
        <dbReference type="EnsemblPlants" id="ONIVA10G01340.1"/>
    </source>
</evidence>
<proteinExistence type="predicted"/>
<dbReference type="PANTHER" id="PTHR46324:SF26">
    <property type="entry name" value="OS02G0728001 PROTEIN"/>
    <property type="match status" value="1"/>
</dbReference>
<protein>
    <recommendedName>
        <fullName evidence="7">BZIP domain-containing protein</fullName>
    </recommendedName>
</protein>
<evidence type="ECO:0000256" key="3">
    <source>
        <dbReference type="ARBA" id="ARBA00023125"/>
    </source>
</evidence>
<dbReference type="SMART" id="SM00338">
    <property type="entry name" value="BRLZ"/>
    <property type="match status" value="1"/>
</dbReference>
<dbReference type="STRING" id="4536.A0A0E0IP62"/>
<reference evidence="8" key="2">
    <citation type="submission" date="2018-04" db="EMBL/GenBank/DDBJ databases">
        <title>OnivRS2 (Oryza nivara Reference Sequence Version 2).</title>
        <authorList>
            <person name="Zhang J."/>
            <person name="Kudrna D."/>
            <person name="Lee S."/>
            <person name="Talag J."/>
            <person name="Rajasekar S."/>
            <person name="Welchert J."/>
            <person name="Hsing Y.-I."/>
            <person name="Wing R.A."/>
        </authorList>
    </citation>
    <scope>NUCLEOTIDE SEQUENCE [LARGE SCALE GENOMIC DNA]</scope>
</reference>
<feature type="domain" description="BZIP" evidence="7">
    <location>
        <begin position="52"/>
        <end position="116"/>
    </location>
</feature>
<keyword evidence="5" id="KW-0539">Nucleus</keyword>
<dbReference type="FunFam" id="1.20.5.170:FF:000020">
    <property type="entry name" value="BZIP transcription factor"/>
    <property type="match status" value="1"/>
</dbReference>
<dbReference type="GO" id="GO:0005634">
    <property type="term" value="C:nucleus"/>
    <property type="evidence" value="ECO:0007669"/>
    <property type="project" value="UniProtKB-SubCell"/>
</dbReference>
<evidence type="ECO:0000256" key="5">
    <source>
        <dbReference type="ARBA" id="ARBA00023242"/>
    </source>
</evidence>
<organism evidence="8">
    <name type="scientific">Oryza nivara</name>
    <name type="common">Indian wild rice</name>
    <name type="synonym">Oryza sativa f. spontanea</name>
    <dbReference type="NCBI Taxonomy" id="4536"/>
    <lineage>
        <taxon>Eukaryota</taxon>
        <taxon>Viridiplantae</taxon>
        <taxon>Streptophyta</taxon>
        <taxon>Embryophyta</taxon>
        <taxon>Tracheophyta</taxon>
        <taxon>Spermatophyta</taxon>
        <taxon>Magnoliopsida</taxon>
        <taxon>Liliopsida</taxon>
        <taxon>Poales</taxon>
        <taxon>Poaceae</taxon>
        <taxon>BOP clade</taxon>
        <taxon>Oryzoideae</taxon>
        <taxon>Oryzeae</taxon>
        <taxon>Oryzinae</taxon>
        <taxon>Oryza</taxon>
    </lineage>
</organism>